<name>A0A1F5YUN1_9BACT</name>
<evidence type="ECO:0000256" key="4">
    <source>
        <dbReference type="ARBA" id="ARBA00022598"/>
    </source>
</evidence>
<dbReference type="Proteomes" id="UP000176665">
    <property type="component" value="Unassembled WGS sequence"/>
</dbReference>
<dbReference type="GO" id="GO:0005737">
    <property type="term" value="C:cytoplasm"/>
    <property type="evidence" value="ECO:0007669"/>
    <property type="project" value="TreeGrafter"/>
</dbReference>
<keyword evidence="4 11" id="KW-0436">Ligase</keyword>
<dbReference type="GO" id="GO:0005524">
    <property type="term" value="F:ATP binding"/>
    <property type="evidence" value="ECO:0007669"/>
    <property type="project" value="UniProtKB-KW"/>
</dbReference>
<dbReference type="PANTHER" id="PTHR11136:SF0">
    <property type="entry name" value="DIHYDROFOLATE SYNTHETASE-RELATED"/>
    <property type="match status" value="1"/>
</dbReference>
<comment type="caution">
    <text evidence="14">The sequence shown here is derived from an EMBL/GenBank/DDBJ whole genome shotgun (WGS) entry which is preliminary data.</text>
</comment>
<dbReference type="GO" id="GO:0004326">
    <property type="term" value="F:tetrahydrofolylpolyglutamate synthase activity"/>
    <property type="evidence" value="ECO:0007669"/>
    <property type="project" value="UniProtKB-EC"/>
</dbReference>
<dbReference type="PIRSF" id="PIRSF001563">
    <property type="entry name" value="Folylpolyglu_synth"/>
    <property type="match status" value="1"/>
</dbReference>
<keyword evidence="8" id="KW-0460">Magnesium</keyword>
<dbReference type="SUPFAM" id="SSF53623">
    <property type="entry name" value="MurD-like peptide ligases, catalytic domain"/>
    <property type="match status" value="1"/>
</dbReference>
<sequence length="463" mass="52189">MIKSFSEAVKYLEQYIPTDEQKHPGRLGIERMFYLVSLLGNPQVNFRTIHVGGTSGKGSTATLIATILSSKYKVGLHTSPHLERINERMKLVVTRLPARQGRSSSRRLRDPAETGLVVSKDISDKDFIELINKIKPAVRKMEGSKLGVPSYFEILTGMAFLYFKEQKVDLAVIEVGMGGRFDATNVIKPEVAVITNVGLDHIEVLGETVEEIARDKTGIIKKGITVVSGVDQQSVIKILEEKTKREKAKLYLLNRDFDFKIQRISQQGSVFDYRGNKKMRNLALRLLGEHQIENAAIAIKTVEEWNGISEKDIRMALKNTQIAGRLEIVRKKPLVILDGAHNPDKMKALVKAIKTIWRDKKVTLVLAIKEGKDALEMLRLILPIAKKVILTKYQLLTDQGNIRSYDPVKIKKIIDENKYNIEIEIINKAQEAVEKTLRTAHEEDLILVSGSLYLIGIIRSLYG</sequence>
<dbReference type="GO" id="GO:0046872">
    <property type="term" value="F:metal ion binding"/>
    <property type="evidence" value="ECO:0007669"/>
    <property type="project" value="UniProtKB-KW"/>
</dbReference>
<evidence type="ECO:0000256" key="5">
    <source>
        <dbReference type="ARBA" id="ARBA00022723"/>
    </source>
</evidence>
<dbReference type="InterPro" id="IPR036615">
    <property type="entry name" value="Mur_ligase_C_dom_sf"/>
</dbReference>
<dbReference type="InterPro" id="IPR018109">
    <property type="entry name" value="Folylpolyglutamate_synth_CS"/>
</dbReference>
<evidence type="ECO:0000256" key="1">
    <source>
        <dbReference type="ARBA" id="ARBA00001946"/>
    </source>
</evidence>
<dbReference type="InterPro" id="IPR036565">
    <property type="entry name" value="Mur-like_cat_sf"/>
</dbReference>
<dbReference type="InterPro" id="IPR001645">
    <property type="entry name" value="Folylpolyglutamate_synth"/>
</dbReference>
<evidence type="ECO:0000256" key="8">
    <source>
        <dbReference type="ARBA" id="ARBA00022842"/>
    </source>
</evidence>
<keyword evidence="7 11" id="KW-0067">ATP-binding</keyword>
<dbReference type="InterPro" id="IPR013221">
    <property type="entry name" value="Mur_ligase_cen"/>
</dbReference>
<evidence type="ECO:0000256" key="11">
    <source>
        <dbReference type="PIRNR" id="PIRNR001563"/>
    </source>
</evidence>
<feature type="domain" description="Mur ligase central" evidence="13">
    <location>
        <begin position="160"/>
        <end position="300"/>
    </location>
</feature>
<evidence type="ECO:0000313" key="14">
    <source>
        <dbReference type="EMBL" id="OGG03825.1"/>
    </source>
</evidence>
<keyword evidence="6 11" id="KW-0547">Nucleotide-binding</keyword>
<evidence type="ECO:0000313" key="15">
    <source>
        <dbReference type="Proteomes" id="UP000176665"/>
    </source>
</evidence>
<keyword evidence="5" id="KW-0479">Metal-binding</keyword>
<evidence type="ECO:0000256" key="6">
    <source>
        <dbReference type="ARBA" id="ARBA00022741"/>
    </source>
</evidence>
<evidence type="ECO:0000256" key="9">
    <source>
        <dbReference type="ARBA" id="ARBA00030592"/>
    </source>
</evidence>
<organism evidence="14 15">
    <name type="scientific">Candidatus Gottesmanbacteria bacterium RBG_16_37_8</name>
    <dbReference type="NCBI Taxonomy" id="1798371"/>
    <lineage>
        <taxon>Bacteria</taxon>
        <taxon>Candidatus Gottesmaniibacteriota</taxon>
    </lineage>
</organism>
<dbReference type="STRING" id="1798371.A2W14_04760"/>
<accession>A0A1F5YUN1</accession>
<dbReference type="FunFam" id="3.40.1190.10:FF:000011">
    <property type="entry name" value="Folylpolyglutamate synthase/dihydrofolate synthase"/>
    <property type="match status" value="1"/>
</dbReference>
<dbReference type="GO" id="GO:0008841">
    <property type="term" value="F:dihydrofolate synthase activity"/>
    <property type="evidence" value="ECO:0007669"/>
    <property type="project" value="TreeGrafter"/>
</dbReference>
<dbReference type="AlphaFoldDB" id="A0A1F5YUN1"/>
<dbReference type="NCBIfam" id="TIGR01499">
    <property type="entry name" value="folC"/>
    <property type="match status" value="1"/>
</dbReference>
<evidence type="ECO:0000256" key="3">
    <source>
        <dbReference type="ARBA" id="ARBA00013025"/>
    </source>
</evidence>
<comment type="similarity">
    <text evidence="2 11">Belongs to the folylpolyglutamate synthase family.</text>
</comment>
<dbReference type="Pfam" id="PF02875">
    <property type="entry name" value="Mur_ligase_C"/>
    <property type="match status" value="1"/>
</dbReference>
<protein>
    <recommendedName>
        <fullName evidence="3">tetrahydrofolate synthase</fullName>
        <ecNumber evidence="3">6.3.2.17</ecNumber>
    </recommendedName>
    <alternativeName>
        <fullName evidence="9">Tetrahydrofolylpolyglutamate synthase</fullName>
    </alternativeName>
</protein>
<gene>
    <name evidence="14" type="ORF">A2W14_04760</name>
</gene>
<feature type="domain" description="Mur ligase C-terminal" evidence="12">
    <location>
        <begin position="324"/>
        <end position="451"/>
    </location>
</feature>
<dbReference type="Gene3D" id="3.40.1190.10">
    <property type="entry name" value="Mur-like, catalytic domain"/>
    <property type="match status" value="1"/>
</dbReference>
<dbReference type="Gene3D" id="3.90.190.20">
    <property type="entry name" value="Mur ligase, C-terminal domain"/>
    <property type="match status" value="1"/>
</dbReference>
<dbReference type="SUPFAM" id="SSF53244">
    <property type="entry name" value="MurD-like peptide ligases, peptide-binding domain"/>
    <property type="match status" value="1"/>
</dbReference>
<evidence type="ECO:0000256" key="2">
    <source>
        <dbReference type="ARBA" id="ARBA00008276"/>
    </source>
</evidence>
<evidence type="ECO:0000259" key="12">
    <source>
        <dbReference type="Pfam" id="PF02875"/>
    </source>
</evidence>
<dbReference type="Pfam" id="PF08245">
    <property type="entry name" value="Mur_ligase_M"/>
    <property type="match status" value="1"/>
</dbReference>
<evidence type="ECO:0000259" key="13">
    <source>
        <dbReference type="Pfam" id="PF08245"/>
    </source>
</evidence>
<proteinExistence type="inferred from homology"/>
<dbReference type="PANTHER" id="PTHR11136">
    <property type="entry name" value="FOLYLPOLYGLUTAMATE SYNTHASE-RELATED"/>
    <property type="match status" value="1"/>
</dbReference>
<reference evidence="14 15" key="1">
    <citation type="journal article" date="2016" name="Nat. Commun.">
        <title>Thousands of microbial genomes shed light on interconnected biogeochemical processes in an aquifer system.</title>
        <authorList>
            <person name="Anantharaman K."/>
            <person name="Brown C.T."/>
            <person name="Hug L.A."/>
            <person name="Sharon I."/>
            <person name="Castelle C.J."/>
            <person name="Probst A.J."/>
            <person name="Thomas B.C."/>
            <person name="Singh A."/>
            <person name="Wilkins M.J."/>
            <person name="Karaoz U."/>
            <person name="Brodie E.L."/>
            <person name="Williams K.H."/>
            <person name="Hubbard S.S."/>
            <person name="Banfield J.F."/>
        </authorList>
    </citation>
    <scope>NUCLEOTIDE SEQUENCE [LARGE SCALE GENOMIC DNA]</scope>
</reference>
<evidence type="ECO:0000256" key="10">
    <source>
        <dbReference type="ARBA" id="ARBA00047493"/>
    </source>
</evidence>
<dbReference type="EC" id="6.3.2.17" evidence="3"/>
<comment type="catalytic activity">
    <reaction evidence="10">
        <text>(6S)-5,6,7,8-tetrahydrofolyl-(gamma-L-Glu)(n) + L-glutamate + ATP = (6S)-5,6,7,8-tetrahydrofolyl-(gamma-L-Glu)(n+1) + ADP + phosphate + H(+)</text>
        <dbReference type="Rhea" id="RHEA:10580"/>
        <dbReference type="Rhea" id="RHEA-COMP:14738"/>
        <dbReference type="Rhea" id="RHEA-COMP:14740"/>
        <dbReference type="ChEBI" id="CHEBI:15378"/>
        <dbReference type="ChEBI" id="CHEBI:29985"/>
        <dbReference type="ChEBI" id="CHEBI:30616"/>
        <dbReference type="ChEBI" id="CHEBI:43474"/>
        <dbReference type="ChEBI" id="CHEBI:141005"/>
        <dbReference type="ChEBI" id="CHEBI:456216"/>
        <dbReference type="EC" id="6.3.2.17"/>
    </reaction>
</comment>
<comment type="cofactor">
    <cofactor evidence="1">
        <name>Mg(2+)</name>
        <dbReference type="ChEBI" id="CHEBI:18420"/>
    </cofactor>
</comment>
<dbReference type="EMBL" id="MFJA01000012">
    <property type="protein sequence ID" value="OGG03825.1"/>
    <property type="molecule type" value="Genomic_DNA"/>
</dbReference>
<evidence type="ECO:0000256" key="7">
    <source>
        <dbReference type="ARBA" id="ARBA00022840"/>
    </source>
</evidence>
<dbReference type="PROSITE" id="PS01012">
    <property type="entry name" value="FOLYLPOLYGLU_SYNT_2"/>
    <property type="match status" value="1"/>
</dbReference>
<dbReference type="InterPro" id="IPR004101">
    <property type="entry name" value="Mur_ligase_C"/>
</dbReference>